<evidence type="ECO:0000256" key="7">
    <source>
        <dbReference type="SAM" id="Coils"/>
    </source>
</evidence>
<dbReference type="OrthoDB" id="9972865at2759"/>
<reference evidence="10 11" key="1">
    <citation type="submission" date="2015-04" db="EMBL/GenBank/DDBJ databases">
        <authorList>
            <person name="Syromyatnikov M.Y."/>
            <person name="Popov V.N."/>
        </authorList>
    </citation>
    <scope>NUCLEOTIDE SEQUENCE [LARGE SCALE GENOMIC DNA]</scope>
</reference>
<keyword evidence="3 8" id="KW-0732">Signal</keyword>
<evidence type="ECO:0000259" key="9">
    <source>
        <dbReference type="SMART" id="SM00274"/>
    </source>
</evidence>
<dbReference type="Gene3D" id="3.30.60.30">
    <property type="match status" value="1"/>
</dbReference>
<dbReference type="InterPro" id="IPR003645">
    <property type="entry name" value="Fol_N"/>
</dbReference>
<name>A0A1J1J6K9_9DIPT</name>
<dbReference type="GO" id="GO:0005509">
    <property type="term" value="F:calcium ion binding"/>
    <property type="evidence" value="ECO:0007669"/>
    <property type="project" value="InterPro"/>
</dbReference>
<keyword evidence="4" id="KW-0106">Calcium</keyword>
<dbReference type="PROSITE" id="PS00018">
    <property type="entry name" value="EF_HAND_1"/>
    <property type="match status" value="1"/>
</dbReference>
<dbReference type="InterPro" id="IPR011992">
    <property type="entry name" value="EF-hand-dom_pair"/>
</dbReference>
<evidence type="ECO:0000256" key="1">
    <source>
        <dbReference type="ARBA" id="ARBA00004613"/>
    </source>
</evidence>
<proteinExistence type="predicted"/>
<feature type="chain" id="PRO_5013176133" evidence="8">
    <location>
        <begin position="20"/>
        <end position="307"/>
    </location>
</feature>
<dbReference type="InterPro" id="IPR036058">
    <property type="entry name" value="Kazal_dom_sf"/>
</dbReference>
<dbReference type="AlphaFoldDB" id="A0A1J1J6K9"/>
<dbReference type="GO" id="GO:0050840">
    <property type="term" value="F:extracellular matrix binding"/>
    <property type="evidence" value="ECO:0007669"/>
    <property type="project" value="TreeGrafter"/>
</dbReference>
<keyword evidence="7" id="KW-0175">Coiled coil</keyword>
<keyword evidence="5" id="KW-1015">Disulfide bond</keyword>
<feature type="coiled-coil region" evidence="7">
    <location>
        <begin position="44"/>
        <end position="71"/>
    </location>
</feature>
<dbReference type="CDD" id="cd16231">
    <property type="entry name" value="EFh_SPARC_like"/>
    <property type="match status" value="1"/>
</dbReference>
<sequence>MKLRVLLILLASVLTMAYAFSEDFDIPDEIDDEELDEDEEILRLLEEKRILEDLKRENEHARDLASKYHAEHGLVQGTDSIRMIYDPCTKIHCGAGRVCQVEDFSAHCVCIPECPEETDPRRKVCTNRNETWGSDCEVHRQRCLCDTKDDRCSNSKNSHIHIDYYGECKQLQICTEEEMIDFPRRMREWLFHVMKELVGRQELNKELVEKLTSKYETELNKKWARAAVWKFCDLDATHDRSVSRHELFPIRAPLISLEHCISPFLESCDADNDHRITLKEWGKCLGLEDGDLEDRCEEIFKSKDNNI</sequence>
<dbReference type="EMBL" id="CVRI01000070">
    <property type="protein sequence ID" value="CRL07118.1"/>
    <property type="molecule type" value="Genomic_DNA"/>
</dbReference>
<dbReference type="SUPFAM" id="SSF47473">
    <property type="entry name" value="EF-hand"/>
    <property type="match status" value="1"/>
</dbReference>
<evidence type="ECO:0000256" key="5">
    <source>
        <dbReference type="ARBA" id="ARBA00023157"/>
    </source>
</evidence>
<organism evidence="10 11">
    <name type="scientific">Clunio marinus</name>
    <dbReference type="NCBI Taxonomy" id="568069"/>
    <lineage>
        <taxon>Eukaryota</taxon>
        <taxon>Metazoa</taxon>
        <taxon>Ecdysozoa</taxon>
        <taxon>Arthropoda</taxon>
        <taxon>Hexapoda</taxon>
        <taxon>Insecta</taxon>
        <taxon>Pterygota</taxon>
        <taxon>Neoptera</taxon>
        <taxon>Endopterygota</taxon>
        <taxon>Diptera</taxon>
        <taxon>Nematocera</taxon>
        <taxon>Chironomoidea</taxon>
        <taxon>Chironomidae</taxon>
        <taxon>Clunio</taxon>
    </lineage>
</organism>
<evidence type="ECO:0000256" key="8">
    <source>
        <dbReference type="SAM" id="SignalP"/>
    </source>
</evidence>
<dbReference type="Gene3D" id="1.10.238.10">
    <property type="entry name" value="EF-hand"/>
    <property type="match status" value="1"/>
</dbReference>
<dbReference type="GO" id="GO:0005518">
    <property type="term" value="F:collagen binding"/>
    <property type="evidence" value="ECO:0007669"/>
    <property type="project" value="TreeGrafter"/>
</dbReference>
<accession>A0A1J1J6K9</accession>
<dbReference type="InterPro" id="IPR018247">
    <property type="entry name" value="EF_Hand_1_Ca_BS"/>
</dbReference>
<keyword evidence="6" id="KW-0325">Glycoprotein</keyword>
<dbReference type="InterPro" id="IPR019577">
    <property type="entry name" value="SPARC/Testican_Ca-bd-dom"/>
</dbReference>
<dbReference type="STRING" id="568069.A0A1J1J6K9"/>
<feature type="signal peptide" evidence="8">
    <location>
        <begin position="1"/>
        <end position="19"/>
    </location>
</feature>
<gene>
    <name evidence="10" type="primary">putative SPARC</name>
    <name evidence="10" type="ORF">CLUMA_CG020115</name>
</gene>
<dbReference type="PANTHER" id="PTHR13866:SF14">
    <property type="entry name" value="BM-40"/>
    <property type="match status" value="1"/>
</dbReference>
<dbReference type="Proteomes" id="UP000183832">
    <property type="component" value="Unassembled WGS sequence"/>
</dbReference>
<feature type="domain" description="Follistatin-like" evidence="9">
    <location>
        <begin position="87"/>
        <end position="109"/>
    </location>
</feature>
<protein>
    <submittedName>
        <fullName evidence="10">CLUMA_CG020115, isoform A</fullName>
    </submittedName>
</protein>
<evidence type="ECO:0000313" key="10">
    <source>
        <dbReference type="EMBL" id="CRL07118.1"/>
    </source>
</evidence>
<dbReference type="GO" id="GO:0005615">
    <property type="term" value="C:extracellular space"/>
    <property type="evidence" value="ECO:0007669"/>
    <property type="project" value="TreeGrafter"/>
</dbReference>
<evidence type="ECO:0000313" key="11">
    <source>
        <dbReference type="Proteomes" id="UP000183832"/>
    </source>
</evidence>
<dbReference type="PANTHER" id="PTHR13866">
    <property type="entry name" value="SPARC OSTEONECTIN"/>
    <property type="match status" value="1"/>
</dbReference>
<dbReference type="CDD" id="cd01328">
    <property type="entry name" value="FSL_SPARC"/>
    <property type="match status" value="1"/>
</dbReference>
<dbReference type="Pfam" id="PF10591">
    <property type="entry name" value="SPARC_Ca_bdg"/>
    <property type="match status" value="1"/>
</dbReference>
<evidence type="ECO:0000256" key="6">
    <source>
        <dbReference type="ARBA" id="ARBA00023180"/>
    </source>
</evidence>
<dbReference type="SUPFAM" id="SSF100895">
    <property type="entry name" value="Kazal-type serine protease inhibitors"/>
    <property type="match status" value="1"/>
</dbReference>
<evidence type="ECO:0000256" key="4">
    <source>
        <dbReference type="ARBA" id="ARBA00022837"/>
    </source>
</evidence>
<comment type="subcellular location">
    <subcellularLocation>
        <location evidence="1">Secreted</location>
    </subcellularLocation>
</comment>
<dbReference type="InterPro" id="IPR037641">
    <property type="entry name" value="SPARC_FS"/>
</dbReference>
<evidence type="ECO:0000256" key="3">
    <source>
        <dbReference type="ARBA" id="ARBA00022729"/>
    </source>
</evidence>
<keyword evidence="11" id="KW-1185">Reference proteome</keyword>
<keyword evidence="2" id="KW-0964">Secreted</keyword>
<dbReference type="SMART" id="SM00274">
    <property type="entry name" value="FOLN"/>
    <property type="match status" value="1"/>
</dbReference>
<evidence type="ECO:0000256" key="2">
    <source>
        <dbReference type="ARBA" id="ARBA00022525"/>
    </source>
</evidence>